<dbReference type="InterPro" id="IPR046457">
    <property type="entry name" value="PMI_typeI_cat"/>
</dbReference>
<sequence length="346" mass="38902">MMKLYPLLFQPNLHTVVWGGNRLCPYKGLPASTEPIGESWEVSAVPSSKSIVANGEWAGQDLVSVIAQAPEDILGKSVYDKYHELPLLAKFIDAKRDLSIQVHPNDEMARRVHGKMGKSEMWYVIDAEPGSYLYAGFKTQITDYEFKKRIEDGTITDVLARHEVKAGDVFYLPAGRVHAICSGILLAEIQQSSDLTYRIFDYNRPGLDGKPRQLHVDLAAEAVDYHVEAEYQTAYQSEENRANPVLDTPYFSVRVNDIAQPFHRNLLKYDSFIITMSIKGDTRILVRSTGDELLLKEGNSCLIPAAIADYDLIPLSSKSLVLDAFIDNKDRSLGHRITRFLHLTSK</sequence>
<dbReference type="PIRSF" id="PIRSF036894">
    <property type="entry name" value="PMI_Firm_short"/>
    <property type="match status" value="1"/>
</dbReference>
<feature type="domain" description="Phosphomannose isomerase type I catalytic" evidence="3">
    <location>
        <begin position="10"/>
        <end position="115"/>
    </location>
</feature>
<dbReference type="InterPro" id="IPR014710">
    <property type="entry name" value="RmlC-like_jellyroll"/>
</dbReference>
<evidence type="ECO:0000259" key="3">
    <source>
        <dbReference type="Pfam" id="PF20511"/>
    </source>
</evidence>
<keyword evidence="5" id="KW-1185">Reference proteome</keyword>
<keyword evidence="2" id="KW-0862">Zinc</keyword>
<protein>
    <submittedName>
        <fullName evidence="4">Type I phosphomannose isomerase catalytic subunit</fullName>
    </submittedName>
</protein>
<evidence type="ECO:0000256" key="1">
    <source>
        <dbReference type="ARBA" id="ARBA00022723"/>
    </source>
</evidence>
<dbReference type="Proteomes" id="UP001487296">
    <property type="component" value="Unassembled WGS sequence"/>
</dbReference>
<evidence type="ECO:0000313" key="5">
    <source>
        <dbReference type="Proteomes" id="UP001487296"/>
    </source>
</evidence>
<dbReference type="EMBL" id="JBBNFP010000004">
    <property type="protein sequence ID" value="MEQ2485855.1"/>
    <property type="molecule type" value="Genomic_DNA"/>
</dbReference>
<accession>A0ABV1FN82</accession>
<dbReference type="SUPFAM" id="SSF51182">
    <property type="entry name" value="RmlC-like cupins"/>
    <property type="match status" value="1"/>
</dbReference>
<dbReference type="InterPro" id="IPR011051">
    <property type="entry name" value="RmlC_Cupin_sf"/>
</dbReference>
<evidence type="ECO:0000256" key="2">
    <source>
        <dbReference type="ARBA" id="ARBA00022833"/>
    </source>
</evidence>
<dbReference type="RefSeq" id="WP_215758882.1">
    <property type="nucleotide sequence ID" value="NZ_JAHKBE010000003.1"/>
</dbReference>
<comment type="caution">
    <text evidence="4">The sequence shown here is derived from an EMBL/GenBank/DDBJ whole genome shotgun (WGS) entry which is preliminary data.</text>
</comment>
<keyword evidence="4" id="KW-0413">Isomerase</keyword>
<dbReference type="Pfam" id="PF20511">
    <property type="entry name" value="PMI_typeI_cat"/>
    <property type="match status" value="1"/>
</dbReference>
<dbReference type="CDD" id="cd07010">
    <property type="entry name" value="cupin_PMI_type_I_N_bac"/>
    <property type="match status" value="1"/>
</dbReference>
<reference evidence="4 5" key="1">
    <citation type="submission" date="2024-04" db="EMBL/GenBank/DDBJ databases">
        <title>Human intestinal bacterial collection.</title>
        <authorList>
            <person name="Pauvert C."/>
            <person name="Hitch T.C.A."/>
            <person name="Clavel T."/>
        </authorList>
    </citation>
    <scope>NUCLEOTIDE SEQUENCE [LARGE SCALE GENOMIC DNA]</scope>
    <source>
        <strain evidence="4 5">CLA-AA-H145</strain>
    </source>
</reference>
<dbReference type="GO" id="GO:0016853">
    <property type="term" value="F:isomerase activity"/>
    <property type="evidence" value="ECO:0007669"/>
    <property type="project" value="UniProtKB-KW"/>
</dbReference>
<evidence type="ECO:0000313" key="4">
    <source>
        <dbReference type="EMBL" id="MEQ2485855.1"/>
    </source>
</evidence>
<dbReference type="InterPro" id="IPR014628">
    <property type="entry name" value="Man6P_isomerase_Firm_short"/>
</dbReference>
<dbReference type="Gene3D" id="2.60.120.10">
    <property type="entry name" value="Jelly Rolls"/>
    <property type="match status" value="2"/>
</dbReference>
<gene>
    <name evidence="4" type="ORF">AAAT34_02145</name>
</gene>
<keyword evidence="1" id="KW-0479">Metal-binding</keyword>
<name>A0ABV1FN82_9BACT</name>
<dbReference type="PANTHER" id="PTHR42742:SF3">
    <property type="entry name" value="FRUCTOKINASE"/>
    <property type="match status" value="1"/>
</dbReference>
<organism evidence="4 5">
    <name type="scientific">Hallella faecis</name>
    <dbReference type="NCBI Taxonomy" id="2841596"/>
    <lineage>
        <taxon>Bacteria</taxon>
        <taxon>Pseudomonadati</taxon>
        <taxon>Bacteroidota</taxon>
        <taxon>Bacteroidia</taxon>
        <taxon>Bacteroidales</taxon>
        <taxon>Prevotellaceae</taxon>
        <taxon>Hallella</taxon>
    </lineage>
</organism>
<dbReference type="InterPro" id="IPR051804">
    <property type="entry name" value="Carb_Metab_Reg_Kinase/Isom"/>
</dbReference>
<proteinExistence type="predicted"/>
<dbReference type="PANTHER" id="PTHR42742">
    <property type="entry name" value="TRANSCRIPTIONAL REPRESSOR MPRA"/>
    <property type="match status" value="1"/>
</dbReference>